<dbReference type="KEGG" id="ope:PU634_10475"/>
<evidence type="ECO:0000313" key="1">
    <source>
        <dbReference type="EMBL" id="WMC09541.1"/>
    </source>
</evidence>
<organism evidence="1 2">
    <name type="scientific">Oceanimonas pelagia</name>
    <dbReference type="NCBI Taxonomy" id="3028314"/>
    <lineage>
        <taxon>Bacteria</taxon>
        <taxon>Pseudomonadati</taxon>
        <taxon>Pseudomonadota</taxon>
        <taxon>Gammaproteobacteria</taxon>
        <taxon>Aeromonadales</taxon>
        <taxon>Aeromonadaceae</taxon>
        <taxon>Oceanimonas</taxon>
    </lineage>
</organism>
<dbReference type="RefSeq" id="WP_306760736.1">
    <property type="nucleotide sequence ID" value="NZ_CP118224.1"/>
</dbReference>
<accession>A0AA50KJZ7</accession>
<keyword evidence="2" id="KW-1185">Reference proteome</keyword>
<name>A0AA50KJZ7_9GAMM</name>
<sequence>MACPGNRRPWPRQDLENLKRWAGKVPAPVMAEEFGRTHKAVKEKAKVLGVSLFVPGCGGGRHWKFKWTPELRGQCDQ</sequence>
<dbReference type="EMBL" id="CP118224">
    <property type="protein sequence ID" value="WMC09541.1"/>
    <property type="molecule type" value="Genomic_DNA"/>
</dbReference>
<reference evidence="1 2" key="1">
    <citation type="submission" date="2023-02" db="EMBL/GenBank/DDBJ databases">
        <title>Complete genome sequence of a novel bacterium Oceanimonas sp. NTOU-MSR1 isolated from marine coast sediment.</title>
        <authorList>
            <person name="Yang H.-T."/>
            <person name="Chen Y.-L."/>
            <person name="Ho Y.-N."/>
        </authorList>
    </citation>
    <scope>NUCLEOTIDE SEQUENCE [LARGE SCALE GENOMIC DNA]</scope>
    <source>
        <strain evidence="1 2">NTOU-MSR1</strain>
    </source>
</reference>
<gene>
    <name evidence="1" type="ORF">PU634_10475</name>
</gene>
<protein>
    <submittedName>
        <fullName evidence="1">Uncharacterized protein</fullName>
    </submittedName>
</protein>
<dbReference type="AlphaFoldDB" id="A0AA50KJZ7"/>
<dbReference type="Proteomes" id="UP001223802">
    <property type="component" value="Chromosome"/>
</dbReference>
<proteinExistence type="predicted"/>
<evidence type="ECO:0000313" key="2">
    <source>
        <dbReference type="Proteomes" id="UP001223802"/>
    </source>
</evidence>